<dbReference type="InterPro" id="IPR023214">
    <property type="entry name" value="HAD_sf"/>
</dbReference>
<comment type="similarity">
    <text evidence="1">Belongs to the 5'(3')-deoxyribonucleotidase family.</text>
</comment>
<keyword evidence="4" id="KW-1185">Reference proteome</keyword>
<dbReference type="Proteomes" id="UP001144372">
    <property type="component" value="Unassembled WGS sequence"/>
</dbReference>
<dbReference type="GO" id="GO:0009264">
    <property type="term" value="P:deoxyribonucleotide catabolic process"/>
    <property type="evidence" value="ECO:0007669"/>
    <property type="project" value="InterPro"/>
</dbReference>
<dbReference type="PANTHER" id="PTHR35134">
    <property type="entry name" value="NUCLEOTIDASE YQFW-RELATED"/>
    <property type="match status" value="1"/>
</dbReference>
<dbReference type="EMBL" id="BSDR01000001">
    <property type="protein sequence ID" value="GLI34472.1"/>
    <property type="molecule type" value="Genomic_DNA"/>
</dbReference>
<dbReference type="Pfam" id="PF06941">
    <property type="entry name" value="NT5C"/>
    <property type="match status" value="1"/>
</dbReference>
<feature type="active site" description="Proton donor" evidence="2">
    <location>
        <position position="18"/>
    </location>
</feature>
<evidence type="ECO:0000313" key="3">
    <source>
        <dbReference type="EMBL" id="GLI34472.1"/>
    </source>
</evidence>
<evidence type="ECO:0000313" key="4">
    <source>
        <dbReference type="Proteomes" id="UP001144372"/>
    </source>
</evidence>
<dbReference type="AlphaFoldDB" id="A0A9W6FSC9"/>
<dbReference type="InterPro" id="IPR036412">
    <property type="entry name" value="HAD-like_sf"/>
</dbReference>
<organism evidence="3 4">
    <name type="scientific">Desulforhabdus amnigena</name>
    <dbReference type="NCBI Taxonomy" id="40218"/>
    <lineage>
        <taxon>Bacteria</taxon>
        <taxon>Pseudomonadati</taxon>
        <taxon>Thermodesulfobacteriota</taxon>
        <taxon>Syntrophobacteria</taxon>
        <taxon>Syntrophobacterales</taxon>
        <taxon>Syntrophobacteraceae</taxon>
        <taxon>Desulforhabdus</taxon>
    </lineage>
</organism>
<comment type="caution">
    <text evidence="3">The sequence shown here is derived from an EMBL/GenBank/DDBJ whole genome shotgun (WGS) entry which is preliminary data.</text>
</comment>
<dbReference type="InterPro" id="IPR010708">
    <property type="entry name" value="5'(3')-deoxyribonucleotidase"/>
</dbReference>
<accession>A0A9W6FSC9</accession>
<reference evidence="3" key="1">
    <citation type="submission" date="2022-12" db="EMBL/GenBank/DDBJ databases">
        <title>Reference genome sequencing for broad-spectrum identification of bacterial and archaeal isolates by mass spectrometry.</title>
        <authorList>
            <person name="Sekiguchi Y."/>
            <person name="Tourlousse D.M."/>
        </authorList>
    </citation>
    <scope>NUCLEOTIDE SEQUENCE</scope>
    <source>
        <strain evidence="3">ASRB1</strain>
    </source>
</reference>
<evidence type="ECO:0000256" key="2">
    <source>
        <dbReference type="PIRSR" id="PIRSR610708-1"/>
    </source>
</evidence>
<dbReference type="GO" id="GO:0008253">
    <property type="term" value="F:5'-nucleotidase activity"/>
    <property type="evidence" value="ECO:0007669"/>
    <property type="project" value="InterPro"/>
</dbReference>
<protein>
    <recommendedName>
        <fullName evidence="5">Haloacid dehalogenase</fullName>
    </recommendedName>
</protein>
<name>A0A9W6FSC9_9BACT</name>
<sequence>MMHVKKEISPADLAFDIDGVVADTMAMFVTLARERYGLVHLTKDHIACYDLHRCLNLDSGIVNDLICLTLDDEHTLQTPPVPGAPKVLNELARHGPLRFVTARIWPESITQWLHATLPDVPFDRIEVIATGAPESKLQILKNMDIKFFVEDRLETCKLLAQGGVQPLLFDQPWNRTPQAESFPRVQSWSQLSEWVLP</sequence>
<gene>
    <name evidence="3" type="ORF">DAMNIGENAA_19050</name>
</gene>
<dbReference type="InterPro" id="IPR052419">
    <property type="entry name" value="5_3-deoxyribonucleotidase-like"/>
</dbReference>
<dbReference type="Gene3D" id="3.40.50.1000">
    <property type="entry name" value="HAD superfamily/HAD-like"/>
    <property type="match status" value="1"/>
</dbReference>
<dbReference type="PANTHER" id="PTHR35134:SF2">
    <property type="entry name" value="NUCLEOTIDASE YQFW-RELATED"/>
    <property type="match status" value="1"/>
</dbReference>
<proteinExistence type="inferred from homology"/>
<evidence type="ECO:0000256" key="1">
    <source>
        <dbReference type="ARBA" id="ARBA00009589"/>
    </source>
</evidence>
<feature type="active site" description="Nucleophile" evidence="2">
    <location>
        <position position="16"/>
    </location>
</feature>
<dbReference type="SUPFAM" id="SSF56784">
    <property type="entry name" value="HAD-like"/>
    <property type="match status" value="1"/>
</dbReference>
<evidence type="ECO:0008006" key="5">
    <source>
        <dbReference type="Google" id="ProtNLM"/>
    </source>
</evidence>